<gene>
    <name evidence="1" type="ORF">I0K15_10845</name>
</gene>
<protein>
    <submittedName>
        <fullName evidence="1">Uncharacterized protein</fullName>
    </submittedName>
</protein>
<organism evidence="1 2">
    <name type="scientific">Pontivivens ytuae</name>
    <dbReference type="NCBI Taxonomy" id="2789856"/>
    <lineage>
        <taxon>Bacteria</taxon>
        <taxon>Pseudomonadati</taxon>
        <taxon>Pseudomonadota</taxon>
        <taxon>Alphaproteobacteria</taxon>
        <taxon>Rhodobacterales</taxon>
        <taxon>Paracoccaceae</taxon>
        <taxon>Pontivivens</taxon>
    </lineage>
</organism>
<keyword evidence="2" id="KW-1185">Reference proteome</keyword>
<evidence type="ECO:0000313" key="1">
    <source>
        <dbReference type="EMBL" id="QPH52323.1"/>
    </source>
</evidence>
<proteinExistence type="predicted"/>
<dbReference type="EMBL" id="CP064942">
    <property type="protein sequence ID" value="QPH52323.1"/>
    <property type="molecule type" value="Genomic_DNA"/>
</dbReference>
<dbReference type="AlphaFoldDB" id="A0A7S9QAP8"/>
<sequence length="230" mass="26247">MNELKCYQLARDFACPTSSHVTWALERDGPQYSREGAQWHPLEDLHYATGGNTWAAQGPLESESKEQLSKLWAIVRGGKKPYRNSHVLGDYIARVTEEVIVDEAFFQIMTALDDTAFDFTPHDKVWDPVRACPPWDGPFFFATLLPMFESYDLELSKIGPMDRVVEKYRGAYSSRGARRVVRASKIAGRLIWRDAFMRDVLCTQPVVDALNKLGVPEWQAIPVEVLDDRH</sequence>
<reference evidence="1 2" key="1">
    <citation type="submission" date="2020-11" db="EMBL/GenBank/DDBJ databases">
        <title>Description of Pontivivens ytuae sp. nov. isolated from deep sea sediment of Mariana Trench.</title>
        <authorList>
            <person name="Wang Z."/>
            <person name="Sun Q.-L."/>
            <person name="Xu X.-D."/>
            <person name="Tang Y.-Z."/>
            <person name="Zhang J."/>
        </authorList>
    </citation>
    <scope>NUCLEOTIDE SEQUENCE [LARGE SCALE GENOMIC DNA]</scope>
    <source>
        <strain evidence="1 2">MT2928</strain>
    </source>
</reference>
<dbReference type="KEGG" id="poz:I0K15_10845"/>
<evidence type="ECO:0000313" key="2">
    <source>
        <dbReference type="Proteomes" id="UP000594800"/>
    </source>
</evidence>
<accession>A0A7S9QAP8</accession>
<name>A0A7S9QAP8_9RHOB</name>
<dbReference type="Proteomes" id="UP000594800">
    <property type="component" value="Chromosome"/>
</dbReference>
<dbReference type="RefSeq" id="WP_196101537.1">
    <property type="nucleotide sequence ID" value="NZ_CP064942.1"/>
</dbReference>